<proteinExistence type="predicted"/>
<comment type="caution">
    <text evidence="1">The sequence shown here is derived from an EMBL/GenBank/DDBJ whole genome shotgun (WGS) entry which is preliminary data.</text>
</comment>
<organism evidence="1 2">
    <name type="scientific">Asterophora parasitica</name>
    <dbReference type="NCBI Taxonomy" id="117018"/>
    <lineage>
        <taxon>Eukaryota</taxon>
        <taxon>Fungi</taxon>
        <taxon>Dikarya</taxon>
        <taxon>Basidiomycota</taxon>
        <taxon>Agaricomycotina</taxon>
        <taxon>Agaricomycetes</taxon>
        <taxon>Agaricomycetidae</taxon>
        <taxon>Agaricales</taxon>
        <taxon>Tricholomatineae</taxon>
        <taxon>Lyophyllaceae</taxon>
        <taxon>Asterophora</taxon>
    </lineage>
</organism>
<protein>
    <submittedName>
        <fullName evidence="1">Uncharacterized protein</fullName>
    </submittedName>
</protein>
<reference evidence="1" key="1">
    <citation type="submission" date="2020-07" db="EMBL/GenBank/DDBJ databases">
        <authorList>
            <person name="Nieuwenhuis M."/>
            <person name="Van De Peppel L.J.J."/>
        </authorList>
    </citation>
    <scope>NUCLEOTIDE SEQUENCE</scope>
    <source>
        <strain evidence="1">AP01</strain>
        <tissue evidence="1">Mycelium</tissue>
    </source>
</reference>
<dbReference type="Proteomes" id="UP000775547">
    <property type="component" value="Unassembled WGS sequence"/>
</dbReference>
<keyword evidence="2" id="KW-1185">Reference proteome</keyword>
<evidence type="ECO:0000313" key="2">
    <source>
        <dbReference type="Proteomes" id="UP000775547"/>
    </source>
</evidence>
<name>A0A9P7GAC9_9AGAR</name>
<dbReference type="OrthoDB" id="10465733at2759"/>
<evidence type="ECO:0000313" key="1">
    <source>
        <dbReference type="EMBL" id="KAG5645710.1"/>
    </source>
</evidence>
<gene>
    <name evidence="1" type="ORF">DXG03_005405</name>
</gene>
<reference evidence="1" key="2">
    <citation type="submission" date="2021-10" db="EMBL/GenBank/DDBJ databases">
        <title>Phylogenomics reveals ancestral predisposition of the termite-cultivated fungus Termitomyces towards a domesticated lifestyle.</title>
        <authorList>
            <person name="Auxier B."/>
            <person name="Grum-Grzhimaylo A."/>
            <person name="Cardenas M.E."/>
            <person name="Lodge J.D."/>
            <person name="Laessoe T."/>
            <person name="Pedersen O."/>
            <person name="Smith M.E."/>
            <person name="Kuyper T.W."/>
            <person name="Franco-Molano E.A."/>
            <person name="Baroni T.J."/>
            <person name="Aanen D.K."/>
        </authorList>
    </citation>
    <scope>NUCLEOTIDE SEQUENCE</scope>
    <source>
        <strain evidence="1">AP01</strain>
        <tissue evidence="1">Mycelium</tissue>
    </source>
</reference>
<sequence length="154" mass="16801">MSTLSTSFSCPARLSTLTYARPPLPAGLVIDFNDLELGNPDRVHRFYVLTCRVYPLPIGAWDATIAPKPSDVPRPHDHLLAFGLHSALSATYTPISPERPLENPASAPTQPPTRRFLVVVRSAIIELVSSLKCRAKVTSRGLAKLFKKKASRAG</sequence>
<dbReference type="AlphaFoldDB" id="A0A9P7GAC9"/>
<accession>A0A9P7GAC9</accession>
<dbReference type="EMBL" id="JABCKV010000033">
    <property type="protein sequence ID" value="KAG5645710.1"/>
    <property type="molecule type" value="Genomic_DNA"/>
</dbReference>